<name>A0A344U025_9ACTN</name>
<feature type="domain" description="CBS" evidence="5">
    <location>
        <begin position="83"/>
        <end position="139"/>
    </location>
</feature>
<dbReference type="AlphaFoldDB" id="A0A344U025"/>
<evidence type="ECO:0000256" key="2">
    <source>
        <dbReference type="PROSITE-ProRule" id="PRU00703"/>
    </source>
</evidence>
<feature type="domain" description="BON" evidence="4">
    <location>
        <begin position="136"/>
        <end position="205"/>
    </location>
</feature>
<proteinExistence type="predicted"/>
<dbReference type="InterPro" id="IPR017080">
    <property type="entry name" value="UCP036990_CBS_BON"/>
</dbReference>
<dbReference type="Pfam" id="PF04972">
    <property type="entry name" value="BON"/>
    <property type="match status" value="1"/>
</dbReference>
<evidence type="ECO:0000256" key="1">
    <source>
        <dbReference type="ARBA" id="ARBA00023122"/>
    </source>
</evidence>
<evidence type="ECO:0008006" key="8">
    <source>
        <dbReference type="Google" id="ProtNLM"/>
    </source>
</evidence>
<organism evidence="6 7">
    <name type="scientific">Streptomyces globosus</name>
    <dbReference type="NCBI Taxonomy" id="68209"/>
    <lineage>
        <taxon>Bacteria</taxon>
        <taxon>Bacillati</taxon>
        <taxon>Actinomycetota</taxon>
        <taxon>Actinomycetes</taxon>
        <taxon>Kitasatosporales</taxon>
        <taxon>Streptomycetaceae</taxon>
        <taxon>Streptomyces</taxon>
    </lineage>
</organism>
<accession>A0A344U025</accession>
<dbReference type="SUPFAM" id="SSF54631">
    <property type="entry name" value="CBS-domain pair"/>
    <property type="match status" value="1"/>
</dbReference>
<dbReference type="PANTHER" id="PTHR43080">
    <property type="entry name" value="CBS DOMAIN-CONTAINING PROTEIN CBSX3, MITOCHONDRIAL"/>
    <property type="match status" value="1"/>
</dbReference>
<keyword evidence="1 2" id="KW-0129">CBS domain</keyword>
<dbReference type="PROSITE" id="PS51371">
    <property type="entry name" value="CBS"/>
    <property type="match status" value="2"/>
</dbReference>
<reference evidence="6 7" key="1">
    <citation type="submission" date="2018-01" db="EMBL/GenBank/DDBJ databases">
        <title>Draft genome Sequence of streptomyces globosus LZH-48.</title>
        <authorList>
            <person name="Ran K."/>
            <person name="Li Z."/>
            <person name="Wei S."/>
            <person name="Dong R."/>
        </authorList>
    </citation>
    <scope>NUCLEOTIDE SEQUENCE [LARGE SCALE GENOMIC DNA]</scope>
    <source>
        <strain evidence="6 7">LZH-48</strain>
    </source>
</reference>
<evidence type="ECO:0000259" key="4">
    <source>
        <dbReference type="PROSITE" id="PS50914"/>
    </source>
</evidence>
<feature type="region of interest" description="Disordered" evidence="3">
    <location>
        <begin position="58"/>
        <end position="78"/>
    </location>
</feature>
<dbReference type="EMBL" id="CP030862">
    <property type="protein sequence ID" value="AXE24246.1"/>
    <property type="molecule type" value="Genomic_DNA"/>
</dbReference>
<evidence type="ECO:0000313" key="7">
    <source>
        <dbReference type="Proteomes" id="UP000252004"/>
    </source>
</evidence>
<dbReference type="Gene3D" id="3.30.1340.30">
    <property type="match status" value="1"/>
</dbReference>
<evidence type="ECO:0000259" key="5">
    <source>
        <dbReference type="PROSITE" id="PS51371"/>
    </source>
</evidence>
<dbReference type="InterPro" id="IPR000644">
    <property type="entry name" value="CBS_dom"/>
</dbReference>
<dbReference type="OrthoDB" id="2111978at2"/>
<gene>
    <name evidence="6" type="ORF">C0216_12975</name>
</gene>
<dbReference type="SMART" id="SM00116">
    <property type="entry name" value="CBS"/>
    <property type="match status" value="2"/>
</dbReference>
<dbReference type="KEGG" id="sgz:C0216_12975"/>
<dbReference type="PROSITE" id="PS50914">
    <property type="entry name" value="BON"/>
    <property type="match status" value="1"/>
</dbReference>
<feature type="domain" description="CBS" evidence="5">
    <location>
        <begin position="10"/>
        <end position="69"/>
    </location>
</feature>
<dbReference type="Gene3D" id="3.10.580.10">
    <property type="entry name" value="CBS-domain"/>
    <property type="match status" value="1"/>
</dbReference>
<evidence type="ECO:0000256" key="3">
    <source>
        <dbReference type="SAM" id="MobiDB-lite"/>
    </source>
</evidence>
<dbReference type="Pfam" id="PF00571">
    <property type="entry name" value="CBS"/>
    <property type="match status" value="2"/>
</dbReference>
<dbReference type="InterPro" id="IPR046342">
    <property type="entry name" value="CBS_dom_sf"/>
</dbReference>
<dbReference type="RefSeq" id="WP_114055428.1">
    <property type="nucleotide sequence ID" value="NZ_CP030862.1"/>
</dbReference>
<dbReference type="PANTHER" id="PTHR43080:SF29">
    <property type="entry name" value="OS02G0818000 PROTEIN"/>
    <property type="match status" value="1"/>
</dbReference>
<dbReference type="InterPro" id="IPR007055">
    <property type="entry name" value="BON_dom"/>
</dbReference>
<dbReference type="PIRSF" id="PIRSF036990">
    <property type="entry name" value="UCP036990_CBS_BON"/>
    <property type="match status" value="1"/>
</dbReference>
<protein>
    <recommendedName>
        <fullName evidence="8">CBS domain-containing protein</fullName>
    </recommendedName>
</protein>
<dbReference type="CDD" id="cd04586">
    <property type="entry name" value="CBS_pair_BON_assoc"/>
    <property type="match status" value="1"/>
</dbReference>
<sequence length="222" mass="23965">MKHIKVADLMTDEVVTVTRDTAFKDVAKLLAQHDISGVPVLDDEDRVVGVVSQTDLLAGPAPDSPLAPRNGTPARAPVAGDVMSAPAVTVRAEETAADAGRLMTRRGVERLPVVDVEDRLVGIVTRRDLLRTFLRPDSEIRRRVTEEVLSDILGVPADDVDVHVVDGIVTLDGHVERRSQLHALRSLVEGIDGVVAAAVHVTARTDDTDAAHTGHSRHTMQW</sequence>
<keyword evidence="7" id="KW-1185">Reference proteome</keyword>
<evidence type="ECO:0000313" key="6">
    <source>
        <dbReference type="EMBL" id="AXE24246.1"/>
    </source>
</evidence>
<dbReference type="Proteomes" id="UP000252004">
    <property type="component" value="Chromosome"/>
</dbReference>
<dbReference type="InterPro" id="IPR051257">
    <property type="entry name" value="Diverse_CBS-Domain"/>
</dbReference>